<proteinExistence type="predicted"/>
<accession>A0A919YJJ1</accession>
<dbReference type="PROSITE" id="PS51482">
    <property type="entry name" value="DEGV"/>
    <property type="match status" value="1"/>
</dbReference>
<dbReference type="NCBIfam" id="TIGR00762">
    <property type="entry name" value="DegV"/>
    <property type="match status" value="1"/>
</dbReference>
<evidence type="ECO:0000256" key="1">
    <source>
        <dbReference type="ARBA" id="ARBA00023121"/>
    </source>
</evidence>
<keyword evidence="1" id="KW-0446">Lipid-binding</keyword>
<dbReference type="Pfam" id="PF02645">
    <property type="entry name" value="DegV"/>
    <property type="match status" value="1"/>
</dbReference>
<dbReference type="PANTHER" id="PTHR33434">
    <property type="entry name" value="DEGV DOMAIN-CONTAINING PROTEIN DR_1986-RELATED"/>
    <property type="match status" value="1"/>
</dbReference>
<comment type="caution">
    <text evidence="2">The sequence shown here is derived from an EMBL/GenBank/DDBJ whole genome shotgun (WGS) entry which is preliminary data.</text>
</comment>
<name>A0A919YJJ1_9BACL</name>
<dbReference type="RefSeq" id="WP_213512711.1">
    <property type="nucleotide sequence ID" value="NZ_BOSE01000001.1"/>
</dbReference>
<dbReference type="Gene3D" id="3.40.50.10170">
    <property type="match status" value="1"/>
</dbReference>
<dbReference type="SUPFAM" id="SSF82549">
    <property type="entry name" value="DAK1/DegV-like"/>
    <property type="match status" value="1"/>
</dbReference>
<reference evidence="2" key="1">
    <citation type="submission" date="2021-03" db="EMBL/GenBank/DDBJ databases">
        <title>Antimicrobial resistance genes in bacteria isolated from Japanese honey, and their potential for conferring macrolide and lincosamide resistance in the American foulbrood pathogen Paenibacillus larvae.</title>
        <authorList>
            <person name="Okamoto M."/>
            <person name="Kumagai M."/>
            <person name="Kanamori H."/>
            <person name="Takamatsu D."/>
        </authorList>
    </citation>
    <scope>NUCLEOTIDE SEQUENCE</scope>
    <source>
        <strain evidence="2">J40TS1</strain>
    </source>
</reference>
<dbReference type="Gene3D" id="3.30.1180.10">
    <property type="match status" value="1"/>
</dbReference>
<evidence type="ECO:0000313" key="2">
    <source>
        <dbReference type="EMBL" id="GIP14487.1"/>
    </source>
</evidence>
<gene>
    <name evidence="2" type="ORF">J40TS1_01290</name>
</gene>
<dbReference type="InterPro" id="IPR003797">
    <property type="entry name" value="DegV"/>
</dbReference>
<sequence>MGKIRIVTDSTADIPAELREKHGITMISLKVLFGEEVYSDAVDLTPEEFYARLKTSPVMPTTSQPSPADFVEVYESLLQEDPEGPILSFHLASVLSGTYQAATIAKSMLEEAGEHIHVIDSCSASYGHGMQVVLAAEMAEAGASVEDILAAVAKRKESCQIYFLVDTLDYLQKGGRIGKAAAMIGSLLNIKPILSLEPSGAVTSVDKARGSKKAMAKIVELLKNHFGNQAVGLIVAGTDDEVIRDELEARVKAELNVKEVSYTTVGTVIGTHTGPGTSAVFLYKV</sequence>
<dbReference type="EMBL" id="BOSE01000001">
    <property type="protein sequence ID" value="GIP14487.1"/>
    <property type="molecule type" value="Genomic_DNA"/>
</dbReference>
<protein>
    <submittedName>
        <fullName evidence="2">Fatty acid-binding protein DegV</fullName>
    </submittedName>
</protein>
<dbReference type="InterPro" id="IPR050270">
    <property type="entry name" value="DegV_domain_contain"/>
</dbReference>
<keyword evidence="3" id="KW-1185">Reference proteome</keyword>
<dbReference type="PANTHER" id="PTHR33434:SF2">
    <property type="entry name" value="FATTY ACID-BINDING PROTEIN TM_1468"/>
    <property type="match status" value="1"/>
</dbReference>
<dbReference type="GO" id="GO:0008289">
    <property type="term" value="F:lipid binding"/>
    <property type="evidence" value="ECO:0007669"/>
    <property type="project" value="UniProtKB-KW"/>
</dbReference>
<dbReference type="Proteomes" id="UP000683139">
    <property type="component" value="Unassembled WGS sequence"/>
</dbReference>
<organism evidence="2 3">
    <name type="scientific">Paenibacillus montaniterrae</name>
    <dbReference type="NCBI Taxonomy" id="429341"/>
    <lineage>
        <taxon>Bacteria</taxon>
        <taxon>Bacillati</taxon>
        <taxon>Bacillota</taxon>
        <taxon>Bacilli</taxon>
        <taxon>Bacillales</taxon>
        <taxon>Paenibacillaceae</taxon>
        <taxon>Paenibacillus</taxon>
    </lineage>
</organism>
<evidence type="ECO:0000313" key="3">
    <source>
        <dbReference type="Proteomes" id="UP000683139"/>
    </source>
</evidence>
<dbReference type="InterPro" id="IPR043168">
    <property type="entry name" value="DegV_C"/>
</dbReference>
<dbReference type="AlphaFoldDB" id="A0A919YJJ1"/>